<gene>
    <name evidence="1" type="ORF">S01H1_02745</name>
</gene>
<dbReference type="AlphaFoldDB" id="X0S730"/>
<organism evidence="1">
    <name type="scientific">marine sediment metagenome</name>
    <dbReference type="NCBI Taxonomy" id="412755"/>
    <lineage>
        <taxon>unclassified sequences</taxon>
        <taxon>metagenomes</taxon>
        <taxon>ecological metagenomes</taxon>
    </lineage>
</organism>
<comment type="caution">
    <text evidence="1">The sequence shown here is derived from an EMBL/GenBank/DDBJ whole genome shotgun (WGS) entry which is preliminary data.</text>
</comment>
<evidence type="ECO:0008006" key="2">
    <source>
        <dbReference type="Google" id="ProtNLM"/>
    </source>
</evidence>
<evidence type="ECO:0000313" key="1">
    <source>
        <dbReference type="EMBL" id="GAF70996.1"/>
    </source>
</evidence>
<dbReference type="Gene3D" id="3.30.1360.130">
    <property type="entry name" value="Dipeptide transport protein"/>
    <property type="match status" value="1"/>
</dbReference>
<proteinExistence type="predicted"/>
<reference evidence="1" key="1">
    <citation type="journal article" date="2014" name="Front. Microbiol.">
        <title>High frequency of phylogenetically diverse reductive dehalogenase-homologous genes in deep subseafloor sedimentary metagenomes.</title>
        <authorList>
            <person name="Kawai M."/>
            <person name="Futagami T."/>
            <person name="Toyoda A."/>
            <person name="Takaki Y."/>
            <person name="Nishi S."/>
            <person name="Hori S."/>
            <person name="Arai W."/>
            <person name="Tsubouchi T."/>
            <person name="Morono Y."/>
            <person name="Uchiyama I."/>
            <person name="Ito T."/>
            <person name="Fujiyama A."/>
            <person name="Inagaki F."/>
            <person name="Takami H."/>
        </authorList>
    </citation>
    <scope>NUCLEOTIDE SEQUENCE</scope>
    <source>
        <strain evidence="1">Expedition CK06-06</strain>
    </source>
</reference>
<dbReference type="SUPFAM" id="SSF63992">
    <property type="entry name" value="Dipeptide transport protein"/>
    <property type="match status" value="1"/>
</dbReference>
<name>X0S730_9ZZZZ</name>
<feature type="non-terminal residue" evidence="1">
    <location>
        <position position="239"/>
    </location>
</feature>
<sequence length="239" mass="26782">MKLYVSSDQEGVSGIATRSRDNWDQAENKRLQTEEMIALCNSILEYSPKAEIVVNDSHGKGLNLDFEKLPEAVDMIRQSPEILDQMYGIDETYDGFMFFAHAMRGVLGATLSHVWEVYDVTINVKKLGEAGLAAYYAAHFGVPFVYASGDDYYYREIKDLSPTTEVDIVKYGMGRYVARNKHPKTARKIIANGVKRALKRLEAGEILPVELPDAPYVLEMKFDHAGAADAACWMPGSER</sequence>
<dbReference type="Pfam" id="PF04951">
    <property type="entry name" value="Peptidase_M55"/>
    <property type="match status" value="1"/>
</dbReference>
<dbReference type="Gene3D" id="3.40.50.10780">
    <property type="entry name" value="Dipeptide transport protein"/>
    <property type="match status" value="1"/>
</dbReference>
<protein>
    <recommendedName>
        <fullName evidence="2">Peptidase M55 D-aminopeptidase</fullName>
    </recommendedName>
</protein>
<dbReference type="InterPro" id="IPR007035">
    <property type="entry name" value="Peptidase_M55"/>
</dbReference>
<dbReference type="InterPro" id="IPR027476">
    <property type="entry name" value="DppA_N"/>
</dbReference>
<dbReference type="InterPro" id="IPR036177">
    <property type="entry name" value="Peptidase_M55_sf"/>
</dbReference>
<accession>X0S730</accession>
<dbReference type="EMBL" id="BARS01001376">
    <property type="protein sequence ID" value="GAF70996.1"/>
    <property type="molecule type" value="Genomic_DNA"/>
</dbReference>